<evidence type="ECO:0000259" key="1">
    <source>
        <dbReference type="Pfam" id="PF03781"/>
    </source>
</evidence>
<dbReference type="Pfam" id="PF03781">
    <property type="entry name" value="FGE-sulfatase"/>
    <property type="match status" value="1"/>
</dbReference>
<dbReference type="EMBL" id="JAENHM010000060">
    <property type="protein sequence ID" value="MBK1840242.1"/>
    <property type="molecule type" value="Genomic_DNA"/>
</dbReference>
<keyword evidence="3" id="KW-1185">Reference proteome</keyword>
<gene>
    <name evidence="2" type="ORF">JHL17_22825</name>
</gene>
<sequence length="331" mass="36768">MPLTLPSSLGAVVALVLMLAALAGWRRAVPEDLTGWRAERLETFHAWQANSPADEVWDHPDAPILVTIPAGRYLQGAPVTETERFPEESPQRPVSIRHAVAVGKYPVTRGEYARFIQDSGYRPRTVCRGYAGETELLPRWHFSWRRPGFDQTNRDPAVCISWHDAKAYVDWLGRRTGKPYRLLTEAEWEYAARAGTRTTRWWGDDPAKGCDAANGADLSAKDRFTDWEVANCRDGALFTAPVGSYRPNGFGLYDMLGNVWQWVEDCAADGYRDAPADGSAYSGPAGGACSLRMMRGGSWHSNPRYVRSAVRRADGAEIGYAAYGLRVARDP</sequence>
<dbReference type="SUPFAM" id="SSF56436">
    <property type="entry name" value="C-type lectin-like"/>
    <property type="match status" value="1"/>
</dbReference>
<comment type="caution">
    <text evidence="2">The sequence shown here is derived from an EMBL/GenBank/DDBJ whole genome shotgun (WGS) entry which is preliminary data.</text>
</comment>
<dbReference type="Gene3D" id="3.90.1580.10">
    <property type="entry name" value="paralog of FGE (formylglycine-generating enzyme)"/>
    <property type="match status" value="1"/>
</dbReference>
<dbReference type="InterPro" id="IPR051043">
    <property type="entry name" value="Sulfatase_Mod_Factor_Kinase"/>
</dbReference>
<accession>A0ABS1FAI7</accession>
<dbReference type="InterPro" id="IPR016187">
    <property type="entry name" value="CTDL_fold"/>
</dbReference>
<evidence type="ECO:0000313" key="3">
    <source>
        <dbReference type="Proteomes" id="UP000652760"/>
    </source>
</evidence>
<dbReference type="InterPro" id="IPR005532">
    <property type="entry name" value="SUMF_dom"/>
</dbReference>
<dbReference type="PANTHER" id="PTHR23150">
    <property type="entry name" value="SULFATASE MODIFYING FACTOR 1, 2"/>
    <property type="match status" value="1"/>
</dbReference>
<organism evidence="2 3">
    <name type="scientific">Azospirillum endophyticum</name>
    <dbReference type="NCBI Taxonomy" id="2800326"/>
    <lineage>
        <taxon>Bacteria</taxon>
        <taxon>Pseudomonadati</taxon>
        <taxon>Pseudomonadota</taxon>
        <taxon>Alphaproteobacteria</taxon>
        <taxon>Rhodospirillales</taxon>
        <taxon>Azospirillaceae</taxon>
        <taxon>Azospirillum</taxon>
    </lineage>
</organism>
<reference evidence="3" key="1">
    <citation type="submission" date="2021-01" db="EMBL/GenBank/DDBJ databases">
        <title>Genome public.</title>
        <authorList>
            <person name="Liu C."/>
            <person name="Sun Q."/>
        </authorList>
    </citation>
    <scope>NUCLEOTIDE SEQUENCE [LARGE SCALE GENOMIC DNA]</scope>
    <source>
        <strain evidence="3">YIM B02556</strain>
    </source>
</reference>
<dbReference type="RefSeq" id="WP_200196657.1">
    <property type="nucleotide sequence ID" value="NZ_JAENHM010000060.1"/>
</dbReference>
<feature type="domain" description="Sulfatase-modifying factor enzyme-like" evidence="1">
    <location>
        <begin position="63"/>
        <end position="329"/>
    </location>
</feature>
<proteinExistence type="predicted"/>
<dbReference type="Proteomes" id="UP000652760">
    <property type="component" value="Unassembled WGS sequence"/>
</dbReference>
<dbReference type="InterPro" id="IPR042095">
    <property type="entry name" value="SUMF_sf"/>
</dbReference>
<protein>
    <submittedName>
        <fullName evidence="2">Formylglycine-generating enzyme family protein</fullName>
    </submittedName>
</protein>
<evidence type="ECO:0000313" key="2">
    <source>
        <dbReference type="EMBL" id="MBK1840242.1"/>
    </source>
</evidence>
<name>A0ABS1FAI7_9PROT</name>
<dbReference type="PANTHER" id="PTHR23150:SF35">
    <property type="entry name" value="BLL6746 PROTEIN"/>
    <property type="match status" value="1"/>
</dbReference>